<accession>A0AA38RUC0</accession>
<feature type="compositionally biased region" description="Low complexity" evidence="1">
    <location>
        <begin position="166"/>
        <end position="177"/>
    </location>
</feature>
<evidence type="ECO:0000313" key="2">
    <source>
        <dbReference type="EMBL" id="KAJ9156842.1"/>
    </source>
</evidence>
<evidence type="ECO:0000313" key="3">
    <source>
        <dbReference type="Proteomes" id="UP001174691"/>
    </source>
</evidence>
<dbReference type="AlphaFoldDB" id="A0AA38RUC0"/>
<reference evidence="2" key="1">
    <citation type="submission" date="2022-07" db="EMBL/GenBank/DDBJ databases">
        <title>Fungi with potential for degradation of polypropylene.</title>
        <authorList>
            <person name="Gostincar C."/>
        </authorList>
    </citation>
    <scope>NUCLEOTIDE SEQUENCE</scope>
    <source>
        <strain evidence="2">EXF-13287</strain>
    </source>
</reference>
<protein>
    <submittedName>
        <fullName evidence="2">Uncharacterized protein</fullName>
    </submittedName>
</protein>
<sequence length="379" mass="40036">MNGPQPLGQPRRAMIWNGHVPGDSRFREVELSCLDHRNVAMMSSRAPGNPGGSGGPGGGDGPDRPGEDGSGITWWAGSPGPQCTPVGSIPLPQRDLGSLILKGPGQCGIPCDLDWYCDWWPEGLPPFFWDPLDPNNPYHDDHNETYPGSGPVSPGETGSVAPPPSSSAASGNSQPTSVSLPIGPIGFTPSVTTTTTPTPTSTTLVTSTTSAVAPPPYNGPSTIDSCVAAIHARLYTVETGGGSGGDVFAFANHQVMVGGNPDRKTWRVHCWGELDIKGPYSYRCSTDYRLQVFGGPPDQYLDATASIAGGKDIHFKMNGLDPEHLDSHPLDWEGLLTTQFGMLLGHGVKGDFYAGTNCPDFSFASGKIFDDDGIPHVRR</sequence>
<dbReference type="Proteomes" id="UP001174691">
    <property type="component" value="Unassembled WGS sequence"/>
</dbReference>
<feature type="compositionally biased region" description="Low complexity" evidence="1">
    <location>
        <begin position="188"/>
        <end position="212"/>
    </location>
</feature>
<name>A0AA38RUC0_9PEZI</name>
<evidence type="ECO:0000256" key="1">
    <source>
        <dbReference type="SAM" id="MobiDB-lite"/>
    </source>
</evidence>
<keyword evidence="3" id="KW-1185">Reference proteome</keyword>
<feature type="compositionally biased region" description="Gly residues" evidence="1">
    <location>
        <begin position="49"/>
        <end position="60"/>
    </location>
</feature>
<comment type="caution">
    <text evidence="2">The sequence shown here is derived from an EMBL/GenBank/DDBJ whole genome shotgun (WGS) entry which is preliminary data.</text>
</comment>
<proteinExistence type="predicted"/>
<feature type="region of interest" description="Disordered" evidence="1">
    <location>
        <begin position="42"/>
        <end position="87"/>
    </location>
</feature>
<dbReference type="EMBL" id="JANBVN010000050">
    <property type="protein sequence ID" value="KAJ9156842.1"/>
    <property type="molecule type" value="Genomic_DNA"/>
</dbReference>
<gene>
    <name evidence="2" type="ORF">NKR19_g4106</name>
</gene>
<feature type="region of interest" description="Disordered" evidence="1">
    <location>
        <begin position="135"/>
        <end position="213"/>
    </location>
</feature>
<organism evidence="2 3">
    <name type="scientific">Coniochaeta hoffmannii</name>
    <dbReference type="NCBI Taxonomy" id="91930"/>
    <lineage>
        <taxon>Eukaryota</taxon>
        <taxon>Fungi</taxon>
        <taxon>Dikarya</taxon>
        <taxon>Ascomycota</taxon>
        <taxon>Pezizomycotina</taxon>
        <taxon>Sordariomycetes</taxon>
        <taxon>Sordariomycetidae</taxon>
        <taxon>Coniochaetales</taxon>
        <taxon>Coniochaetaceae</taxon>
        <taxon>Coniochaeta</taxon>
    </lineage>
</organism>